<keyword evidence="3" id="KW-1185">Reference proteome</keyword>
<name>A0A319EVP6_ASPSB</name>
<dbReference type="OrthoDB" id="4508312at2759"/>
<sequence length="187" mass="21638">MGEASEHQPLTVQPMQLQSPEPPSPPPRWPNRQFYRYISKSPVSLENVKNILTTFDFEDAHERISDSLLLKMEQWMGYSNLPFHDKHDRVHIICDKVHMILEKLLWSHRYHSLSYTCIDGKPRLVISPKKGVTPLPLPDWLSTPYILPEPAQDFIFRLESSTEICKNAKITGGHAILDSYSRMPDMS</sequence>
<evidence type="ECO:0000313" key="2">
    <source>
        <dbReference type="EMBL" id="PYI11978.1"/>
    </source>
</evidence>
<organism evidence="2 3">
    <name type="scientific">Aspergillus sclerotiicarbonarius (strain CBS 121057 / IBT 28362)</name>
    <dbReference type="NCBI Taxonomy" id="1448318"/>
    <lineage>
        <taxon>Eukaryota</taxon>
        <taxon>Fungi</taxon>
        <taxon>Dikarya</taxon>
        <taxon>Ascomycota</taxon>
        <taxon>Pezizomycotina</taxon>
        <taxon>Eurotiomycetes</taxon>
        <taxon>Eurotiomycetidae</taxon>
        <taxon>Eurotiales</taxon>
        <taxon>Aspergillaceae</taxon>
        <taxon>Aspergillus</taxon>
        <taxon>Aspergillus subgen. Circumdati</taxon>
    </lineage>
</organism>
<dbReference type="AlphaFoldDB" id="A0A319EVP6"/>
<dbReference type="STRING" id="1448318.A0A319EVP6"/>
<evidence type="ECO:0000313" key="3">
    <source>
        <dbReference type="Proteomes" id="UP000248423"/>
    </source>
</evidence>
<accession>A0A319EVP6</accession>
<dbReference type="VEuPathDB" id="FungiDB:BO78DRAFT_63810"/>
<dbReference type="EMBL" id="KZ826316">
    <property type="protein sequence ID" value="PYI11978.1"/>
    <property type="molecule type" value="Genomic_DNA"/>
</dbReference>
<feature type="region of interest" description="Disordered" evidence="1">
    <location>
        <begin position="1"/>
        <end position="28"/>
    </location>
</feature>
<proteinExistence type="predicted"/>
<dbReference type="Proteomes" id="UP000248423">
    <property type="component" value="Unassembled WGS sequence"/>
</dbReference>
<evidence type="ECO:0000256" key="1">
    <source>
        <dbReference type="SAM" id="MobiDB-lite"/>
    </source>
</evidence>
<protein>
    <submittedName>
        <fullName evidence="2">Uncharacterized protein</fullName>
    </submittedName>
</protein>
<reference evidence="2 3" key="1">
    <citation type="submission" date="2018-02" db="EMBL/GenBank/DDBJ databases">
        <title>The genomes of Aspergillus section Nigri reveals drivers in fungal speciation.</title>
        <authorList>
            <consortium name="DOE Joint Genome Institute"/>
            <person name="Vesth T.C."/>
            <person name="Nybo J."/>
            <person name="Theobald S."/>
            <person name="Brandl J."/>
            <person name="Frisvad J.C."/>
            <person name="Nielsen K.F."/>
            <person name="Lyhne E.K."/>
            <person name="Kogle M.E."/>
            <person name="Kuo A."/>
            <person name="Riley R."/>
            <person name="Clum A."/>
            <person name="Nolan M."/>
            <person name="Lipzen A."/>
            <person name="Salamov A."/>
            <person name="Henrissat B."/>
            <person name="Wiebenga A."/>
            <person name="De vries R.P."/>
            <person name="Grigoriev I.V."/>
            <person name="Mortensen U.H."/>
            <person name="Andersen M.R."/>
            <person name="Baker S.E."/>
        </authorList>
    </citation>
    <scope>NUCLEOTIDE SEQUENCE [LARGE SCALE GENOMIC DNA]</scope>
    <source>
        <strain evidence="2 3">CBS 121057</strain>
    </source>
</reference>
<gene>
    <name evidence="2" type="ORF">BO78DRAFT_63810</name>
</gene>